<dbReference type="Proteomes" id="UP001166674">
    <property type="component" value="Unassembled WGS sequence"/>
</dbReference>
<keyword evidence="2" id="KW-1185">Reference proteome</keyword>
<organism evidence="1 2">
    <name type="scientific">Sciurus carolinensis</name>
    <name type="common">Eastern gray squirrel</name>
    <dbReference type="NCBI Taxonomy" id="30640"/>
    <lineage>
        <taxon>Eukaryota</taxon>
        <taxon>Metazoa</taxon>
        <taxon>Chordata</taxon>
        <taxon>Craniata</taxon>
        <taxon>Vertebrata</taxon>
        <taxon>Euteleostomi</taxon>
        <taxon>Mammalia</taxon>
        <taxon>Eutheria</taxon>
        <taxon>Euarchontoglires</taxon>
        <taxon>Glires</taxon>
        <taxon>Rodentia</taxon>
        <taxon>Sciuromorpha</taxon>
        <taxon>Sciuridae</taxon>
        <taxon>Sciurinae</taxon>
        <taxon>Sciurini</taxon>
        <taxon>Sciurus</taxon>
    </lineage>
</organism>
<name>A0AA41SZ88_SCICA</name>
<evidence type="ECO:0000313" key="1">
    <source>
        <dbReference type="EMBL" id="MBZ3878026.1"/>
    </source>
</evidence>
<reference evidence="1" key="1">
    <citation type="submission" date="2020-03" db="EMBL/GenBank/DDBJ databases">
        <title>Studies in the Genomics of Life Span.</title>
        <authorList>
            <person name="Glass D."/>
        </authorList>
    </citation>
    <scope>NUCLEOTIDE SEQUENCE</scope>
    <source>
        <strain evidence="1">SUZIE</strain>
        <tissue evidence="1">Muscle</tissue>
    </source>
</reference>
<dbReference type="InterPro" id="IPR036179">
    <property type="entry name" value="Ig-like_dom_sf"/>
</dbReference>
<dbReference type="EMBL" id="JAATJV010315115">
    <property type="protein sequence ID" value="MBZ3878026.1"/>
    <property type="molecule type" value="Genomic_DNA"/>
</dbReference>
<protein>
    <submittedName>
        <fullName evidence="1">Ig lambda chain V-VI region EB4 isoform X2</fullName>
    </submittedName>
</protein>
<accession>A0AA41SZ88</accession>
<feature type="non-terminal residue" evidence="1">
    <location>
        <position position="1"/>
    </location>
</feature>
<comment type="caution">
    <text evidence="1">The sequence shown here is derived from an EMBL/GenBank/DDBJ whole genome shotgun (WGS) entry which is preliminary data.</text>
</comment>
<sequence>MATYEVTQPFAQSVAPEQTARVICGCNSIGIYLAQWYQQNADKGHVAAIQVSLTNSLAQLRKYTHLDHHWDPD</sequence>
<gene>
    <name evidence="1" type="ORF">SUZIE_145880</name>
</gene>
<dbReference type="AlphaFoldDB" id="A0AA41SZ88"/>
<dbReference type="SUPFAM" id="SSF48726">
    <property type="entry name" value="Immunoglobulin"/>
    <property type="match status" value="1"/>
</dbReference>
<proteinExistence type="predicted"/>
<evidence type="ECO:0000313" key="2">
    <source>
        <dbReference type="Proteomes" id="UP001166674"/>
    </source>
</evidence>